<evidence type="ECO:0000313" key="2">
    <source>
        <dbReference type="EMBL" id="GAB10669.1"/>
    </source>
</evidence>
<dbReference type="STRING" id="1073574.GOARA_061_01080"/>
<evidence type="ECO:0000259" key="1">
    <source>
        <dbReference type="Pfam" id="PF18096"/>
    </source>
</evidence>
<dbReference type="Proteomes" id="UP000035088">
    <property type="component" value="Unassembled WGS sequence"/>
</dbReference>
<dbReference type="SUPFAM" id="SSF53335">
    <property type="entry name" value="S-adenosyl-L-methionine-dependent methyltransferases"/>
    <property type="match status" value="1"/>
</dbReference>
<accession>G7H494</accession>
<dbReference type="InterPro" id="IPR041497">
    <property type="entry name" value="Thump-like"/>
</dbReference>
<protein>
    <recommendedName>
        <fullName evidence="1">THUMP-like domain-containing protein</fullName>
    </recommendedName>
</protein>
<keyword evidence="3" id="KW-1185">Reference proteome</keyword>
<dbReference type="Gene3D" id="3.40.50.150">
    <property type="entry name" value="Vaccinia Virus protein VP39"/>
    <property type="match status" value="1"/>
</dbReference>
<evidence type="ECO:0000313" key="3">
    <source>
        <dbReference type="Proteomes" id="UP000035088"/>
    </source>
</evidence>
<feature type="domain" description="THUMP-like" evidence="1">
    <location>
        <begin position="320"/>
        <end position="390"/>
    </location>
</feature>
<comment type="caution">
    <text evidence="2">The sequence shown here is derived from an EMBL/GenBank/DDBJ whole genome shotgun (WGS) entry which is preliminary data.</text>
</comment>
<dbReference type="OrthoDB" id="9810570at2"/>
<organism evidence="2 3">
    <name type="scientific">Gordonia araii NBRC 100433</name>
    <dbReference type="NCBI Taxonomy" id="1073574"/>
    <lineage>
        <taxon>Bacteria</taxon>
        <taxon>Bacillati</taxon>
        <taxon>Actinomycetota</taxon>
        <taxon>Actinomycetes</taxon>
        <taxon>Mycobacteriales</taxon>
        <taxon>Gordoniaceae</taxon>
        <taxon>Gordonia</taxon>
    </lineage>
</organism>
<gene>
    <name evidence="2" type="ORF">GOARA_061_01080</name>
</gene>
<proteinExistence type="predicted"/>
<dbReference type="InterPro" id="IPR029063">
    <property type="entry name" value="SAM-dependent_MTases_sf"/>
</dbReference>
<reference evidence="2 3" key="1">
    <citation type="submission" date="2011-11" db="EMBL/GenBank/DDBJ databases">
        <title>Whole genome shotgun sequence of Gordonia araii NBRC 100433.</title>
        <authorList>
            <person name="Yoshida Y."/>
            <person name="Hosoyama A."/>
            <person name="Tsuchikane K."/>
            <person name="Katsumata H."/>
            <person name="Yamazaki S."/>
            <person name="Fujita N."/>
        </authorList>
    </citation>
    <scope>NUCLEOTIDE SEQUENCE [LARGE SCALE GENOMIC DNA]</scope>
    <source>
        <strain evidence="2 3">NBRC 100433</strain>
    </source>
</reference>
<name>G7H494_9ACTN</name>
<sequence length="397" mass="42783">MITPDDVAFLRSRFGVKALENASALALTSDSLVADIAELRSRYAQRAPALAETVRCRRRAVGRLRDPQRWLLTDEALQQATNRVVAARRAEEIARRFPGAVVHDVTCSVGAELAELTAVDGIGGVIGSDLDEARLAMAAHNVSGATLLRADALAPTSTADVLLADPARRSGGTRTFRIDELSPPLLSVLTTYAGRPLAVKCAPGIDYGTLRARYGFDGQVQVTSLDGSVREACLWTELDDGAHQRATVLRVADGELRAEEITDLDADETRVGPPGEYLIDPDGAVVRAGLVRHWAARHGLWQLDPKIAYLTGDVIPPGERGFAVLEQVPMKEKALRKALAERDCGSLEILVRGVDVDPDQLRKRLRLKGTKPLTLVITRIGTKGVAFVCAAATRRPA</sequence>
<dbReference type="Pfam" id="PF18096">
    <property type="entry name" value="Thump_like"/>
    <property type="match status" value="1"/>
</dbReference>
<dbReference type="EMBL" id="BAEE01000061">
    <property type="protein sequence ID" value="GAB10669.1"/>
    <property type="molecule type" value="Genomic_DNA"/>
</dbReference>
<dbReference type="RefSeq" id="WP_007322744.1">
    <property type="nucleotide sequence ID" value="NZ_BAEE01000061.1"/>
</dbReference>
<dbReference type="AlphaFoldDB" id="G7H494"/>